<dbReference type="GO" id="GO:0061799">
    <property type="term" value="F:cyclic pyranopterin monophosphate synthase activity"/>
    <property type="evidence" value="ECO:0007669"/>
    <property type="project" value="UniProtKB-EC"/>
</dbReference>
<gene>
    <name evidence="7 9" type="primary">moaC</name>
    <name evidence="9" type="ORF">V8G57_14060</name>
</gene>
<evidence type="ECO:0000256" key="4">
    <source>
        <dbReference type="ARBA" id="ARBA00023150"/>
    </source>
</evidence>
<evidence type="ECO:0000313" key="10">
    <source>
        <dbReference type="Proteomes" id="UP001495910"/>
    </source>
</evidence>
<dbReference type="NCBIfam" id="TIGR00581">
    <property type="entry name" value="moaC"/>
    <property type="match status" value="1"/>
</dbReference>
<organism evidence="9 10">
    <name type="scientific">Collimonas rhizosphaerae</name>
    <dbReference type="NCBI Taxonomy" id="3126357"/>
    <lineage>
        <taxon>Bacteria</taxon>
        <taxon>Pseudomonadati</taxon>
        <taxon>Pseudomonadota</taxon>
        <taxon>Betaproteobacteria</taxon>
        <taxon>Burkholderiales</taxon>
        <taxon>Oxalobacteraceae</taxon>
        <taxon>Collimonas</taxon>
    </lineage>
</organism>
<dbReference type="PANTHER" id="PTHR22960:SF29">
    <property type="entry name" value="CYCLIC PYRANOPTERIN MONOPHOSPHATE SYNTHASE"/>
    <property type="match status" value="1"/>
</dbReference>
<comment type="subunit">
    <text evidence="7">Homohexamer; trimer of dimers.</text>
</comment>
<name>A0ABU9PWW5_9BURK</name>
<feature type="binding site" evidence="7">
    <location>
        <begin position="120"/>
        <end position="121"/>
    </location>
    <ligand>
        <name>substrate</name>
    </ligand>
</feature>
<keyword evidence="5 7" id="KW-0456">Lyase</keyword>
<dbReference type="InterPro" id="IPR023045">
    <property type="entry name" value="MoaC"/>
</dbReference>
<comment type="similarity">
    <text evidence="7">Belongs to the MoaC family.</text>
</comment>
<comment type="caution">
    <text evidence="9">The sequence shown here is derived from an EMBL/GenBank/DDBJ whole genome shotgun (WGS) entry which is preliminary data.</text>
</comment>
<feature type="binding site" evidence="7">
    <location>
        <begin position="82"/>
        <end position="84"/>
    </location>
    <ligand>
        <name>substrate</name>
    </ligand>
</feature>
<dbReference type="CDD" id="cd01420">
    <property type="entry name" value="MoaC_PE"/>
    <property type="match status" value="1"/>
</dbReference>
<dbReference type="EMBL" id="JBANDC010000009">
    <property type="protein sequence ID" value="MEM4988515.1"/>
    <property type="molecule type" value="Genomic_DNA"/>
</dbReference>
<feature type="active site" evidence="7">
    <location>
        <position position="135"/>
    </location>
</feature>
<protein>
    <recommendedName>
        <fullName evidence="3 7">Cyclic pyranopterin monophosphate synthase</fullName>
        <ecNumber evidence="3 7">4.6.1.17</ecNumber>
    </recommendedName>
    <alternativeName>
        <fullName evidence="7">Molybdenum cofactor biosynthesis protein C</fullName>
    </alternativeName>
</protein>
<dbReference type="InterPro" id="IPR047594">
    <property type="entry name" value="MoaC_bact/euk"/>
</dbReference>
<comment type="pathway">
    <text evidence="2 7">Cofactor biosynthesis; molybdopterin biosynthesis.</text>
</comment>
<dbReference type="InterPro" id="IPR050105">
    <property type="entry name" value="MoCo_biosynth_MoaA/MoaC"/>
</dbReference>
<dbReference type="PANTHER" id="PTHR22960">
    <property type="entry name" value="MOLYBDOPTERIN COFACTOR SYNTHESIS PROTEIN A"/>
    <property type="match status" value="1"/>
</dbReference>
<dbReference type="EC" id="4.6.1.17" evidence="3 7"/>
<dbReference type="NCBIfam" id="NF006870">
    <property type="entry name" value="PRK09364.1"/>
    <property type="match status" value="1"/>
</dbReference>
<evidence type="ECO:0000256" key="1">
    <source>
        <dbReference type="ARBA" id="ARBA00001637"/>
    </source>
</evidence>
<feature type="domain" description="Molybdopterin cofactor biosynthesis C (MoaC)" evidence="8">
    <location>
        <begin position="22"/>
        <end position="157"/>
    </location>
</feature>
<evidence type="ECO:0000256" key="3">
    <source>
        <dbReference type="ARBA" id="ARBA00012575"/>
    </source>
</evidence>
<keyword evidence="4 7" id="KW-0501">Molybdenum cofactor biosynthesis</keyword>
<dbReference type="Pfam" id="PF01967">
    <property type="entry name" value="MoaC"/>
    <property type="match status" value="1"/>
</dbReference>
<dbReference type="InterPro" id="IPR002820">
    <property type="entry name" value="Mopterin_CF_biosynth-C_dom"/>
</dbReference>
<evidence type="ECO:0000256" key="6">
    <source>
        <dbReference type="ARBA" id="ARBA00055087"/>
    </source>
</evidence>
<comment type="function">
    <text evidence="6 7">Catalyzes the conversion of (8S)-3',8-cyclo-7,8-dihydroguanosine 5'-triphosphate to cyclic pyranopterin monophosphate (cPMP).</text>
</comment>
<evidence type="ECO:0000256" key="7">
    <source>
        <dbReference type="HAMAP-Rule" id="MF_01224"/>
    </source>
</evidence>
<evidence type="ECO:0000259" key="8">
    <source>
        <dbReference type="Pfam" id="PF01967"/>
    </source>
</evidence>
<evidence type="ECO:0000313" key="9">
    <source>
        <dbReference type="EMBL" id="MEM4988515.1"/>
    </source>
</evidence>
<dbReference type="Proteomes" id="UP001495910">
    <property type="component" value="Unassembled WGS sequence"/>
</dbReference>
<proteinExistence type="inferred from homology"/>
<sequence length="166" mass="17525">MTNKTPASAKLTHFDQGGQAHMVDVGSKNDTHRIALASGCIRMKAETLALIQSGTAKKGDVLGIARIAAIMATKRTSDLIPLCHPLALTRVTVDFSIDDAASSITCNAQAETVGKTGVEMEALTAVQIGLLTIYDMCKAVDRGMVITDVRVMEKHGGKSGDWIAEA</sequence>
<evidence type="ECO:0000256" key="2">
    <source>
        <dbReference type="ARBA" id="ARBA00005046"/>
    </source>
</evidence>
<accession>A0ABU9PWW5</accession>
<dbReference type="HAMAP" id="MF_01224_B">
    <property type="entry name" value="MoaC_B"/>
    <property type="match status" value="1"/>
</dbReference>
<dbReference type="SUPFAM" id="SSF55040">
    <property type="entry name" value="Molybdenum cofactor biosynthesis protein C, MoaC"/>
    <property type="match status" value="1"/>
</dbReference>
<comment type="catalytic activity">
    <reaction evidence="1 7">
        <text>(8S)-3',8-cyclo-7,8-dihydroguanosine 5'-triphosphate = cyclic pyranopterin phosphate + diphosphate</text>
        <dbReference type="Rhea" id="RHEA:49580"/>
        <dbReference type="ChEBI" id="CHEBI:33019"/>
        <dbReference type="ChEBI" id="CHEBI:59648"/>
        <dbReference type="ChEBI" id="CHEBI:131766"/>
        <dbReference type="EC" id="4.6.1.17"/>
    </reaction>
</comment>
<dbReference type="InterPro" id="IPR036522">
    <property type="entry name" value="MoaC_sf"/>
</dbReference>
<evidence type="ECO:0000256" key="5">
    <source>
        <dbReference type="ARBA" id="ARBA00023239"/>
    </source>
</evidence>
<keyword evidence="10" id="KW-1185">Reference proteome</keyword>
<reference evidence="9 10" key="1">
    <citation type="submission" date="2024-02" db="EMBL/GenBank/DDBJ databases">
        <title>Draft genome sequence of Collimonas sp. strain H4R21, an effective mineral-weathering bacterial strain isolated from the beech rhizosphere.</title>
        <authorList>
            <person name="Morin E."/>
            <person name="Uroz S."/>
            <person name="Leveau J.H.J."/>
            <person name="Kumar R."/>
            <person name="Rey M.W."/>
            <person name="Pham J."/>
        </authorList>
    </citation>
    <scope>NUCLEOTIDE SEQUENCE [LARGE SCALE GENOMIC DNA]</scope>
    <source>
        <strain evidence="9 10">H4R21</strain>
    </source>
</reference>
<dbReference type="RefSeq" id="WP_342829930.1">
    <property type="nucleotide sequence ID" value="NZ_JBANDC010000009.1"/>
</dbReference>
<dbReference type="Gene3D" id="3.30.70.640">
    <property type="entry name" value="Molybdopterin cofactor biosynthesis C (MoaC) domain"/>
    <property type="match status" value="1"/>
</dbReference>